<comment type="caution">
    <text evidence="5">The sequence shown here is derived from an EMBL/GenBank/DDBJ whole genome shotgun (WGS) entry which is preliminary data.</text>
</comment>
<dbReference type="Pfam" id="PF11022">
    <property type="entry name" value="ATP19"/>
    <property type="match status" value="1"/>
</dbReference>
<feature type="transmembrane region" description="Helical" evidence="4">
    <location>
        <begin position="20"/>
        <end position="37"/>
    </location>
</feature>
<accession>A0ABR4MW05</accession>
<evidence type="ECO:0000256" key="1">
    <source>
        <dbReference type="ARBA" id="ARBA00004325"/>
    </source>
</evidence>
<comment type="subcellular location">
    <subcellularLocation>
        <location evidence="1">Mitochondrion membrane</location>
    </subcellularLocation>
</comment>
<evidence type="ECO:0000313" key="5">
    <source>
        <dbReference type="EMBL" id="KAL2911438.1"/>
    </source>
</evidence>
<keyword evidence="4" id="KW-0812">Transmembrane</keyword>
<protein>
    <submittedName>
        <fullName evidence="5">Uncharacterized protein</fullName>
    </submittedName>
</protein>
<dbReference type="PANTHER" id="PTHR28074">
    <property type="entry name" value="ATP SYNTHASE SUBUNIT K, MITOCHONDRIAL"/>
    <property type="match status" value="1"/>
</dbReference>
<keyword evidence="2" id="KW-0496">Mitochondrion</keyword>
<reference evidence="5 6" key="1">
    <citation type="submission" date="2023-09" db="EMBL/GenBank/DDBJ databases">
        <title>Pangenome analysis of Batrachochytrium dendrobatidis and related Chytrids.</title>
        <authorList>
            <person name="Yacoub M.N."/>
            <person name="Stajich J.E."/>
            <person name="James T.Y."/>
        </authorList>
    </citation>
    <scope>NUCLEOTIDE SEQUENCE [LARGE SCALE GENOMIC DNA]</scope>
    <source>
        <strain evidence="5 6">JEL0888</strain>
    </source>
</reference>
<keyword evidence="6" id="KW-1185">Reference proteome</keyword>
<evidence type="ECO:0000256" key="4">
    <source>
        <dbReference type="SAM" id="Phobius"/>
    </source>
</evidence>
<organism evidence="5 6">
    <name type="scientific">Polyrhizophydium stewartii</name>
    <dbReference type="NCBI Taxonomy" id="2732419"/>
    <lineage>
        <taxon>Eukaryota</taxon>
        <taxon>Fungi</taxon>
        <taxon>Fungi incertae sedis</taxon>
        <taxon>Chytridiomycota</taxon>
        <taxon>Chytridiomycota incertae sedis</taxon>
        <taxon>Chytridiomycetes</taxon>
        <taxon>Rhizophydiales</taxon>
        <taxon>Rhizophydiales incertae sedis</taxon>
        <taxon>Polyrhizophydium</taxon>
    </lineage>
</organism>
<dbReference type="InterPro" id="IPR021278">
    <property type="entry name" value="ATP19"/>
</dbReference>
<evidence type="ECO:0000256" key="3">
    <source>
        <dbReference type="ARBA" id="ARBA00023136"/>
    </source>
</evidence>
<gene>
    <name evidence="5" type="ORF">HK105_209089</name>
</gene>
<dbReference type="Proteomes" id="UP001527925">
    <property type="component" value="Unassembled WGS sequence"/>
</dbReference>
<keyword evidence="3 4" id="KW-0472">Membrane</keyword>
<sequence>MAGGSPFEIYNVFGLKVPRYQLAGYTLAAYFGIYFTVSTINSFKPPKPITYESPAEEDYVKRYIHYAHEEAKKPVLLRAPFTGSINN</sequence>
<name>A0ABR4MW05_9FUNG</name>
<evidence type="ECO:0000313" key="6">
    <source>
        <dbReference type="Proteomes" id="UP001527925"/>
    </source>
</evidence>
<evidence type="ECO:0000256" key="2">
    <source>
        <dbReference type="ARBA" id="ARBA00023128"/>
    </source>
</evidence>
<dbReference type="EMBL" id="JADGIZ020000109">
    <property type="protein sequence ID" value="KAL2911438.1"/>
    <property type="molecule type" value="Genomic_DNA"/>
</dbReference>
<dbReference type="PANTHER" id="PTHR28074:SF1">
    <property type="entry name" value="ATP SYNTHASE SUBUNIT K, MITOCHONDRIAL"/>
    <property type="match status" value="1"/>
</dbReference>
<proteinExistence type="predicted"/>
<keyword evidence="4" id="KW-1133">Transmembrane helix</keyword>